<dbReference type="GO" id="GO:0009231">
    <property type="term" value="P:riboflavin biosynthetic process"/>
    <property type="evidence" value="ECO:0007669"/>
    <property type="project" value="InterPro"/>
</dbReference>
<evidence type="ECO:0000256" key="6">
    <source>
        <dbReference type="ARBA" id="ARBA00022840"/>
    </source>
</evidence>
<keyword evidence="6" id="KW-0067">ATP-binding</keyword>
<dbReference type="PANTHER" id="PTHR22749:SF6">
    <property type="entry name" value="RIBOFLAVIN KINASE"/>
    <property type="match status" value="1"/>
</dbReference>
<dbReference type="InterPro" id="IPR015865">
    <property type="entry name" value="Riboflavin_kinase_bac/euk"/>
</dbReference>
<dbReference type="AlphaFoldDB" id="A0A9D1QDY3"/>
<dbReference type="EMBL" id="DXHL01000008">
    <property type="protein sequence ID" value="HIW10256.1"/>
    <property type="molecule type" value="Genomic_DNA"/>
</dbReference>
<reference evidence="9" key="1">
    <citation type="journal article" date="2021" name="PeerJ">
        <title>Extensive microbial diversity within the chicken gut microbiome revealed by metagenomics and culture.</title>
        <authorList>
            <person name="Gilroy R."/>
            <person name="Ravi A."/>
            <person name="Getino M."/>
            <person name="Pursley I."/>
            <person name="Horton D.L."/>
            <person name="Alikhan N.F."/>
            <person name="Baker D."/>
            <person name="Gharbi K."/>
            <person name="Hall N."/>
            <person name="Watson M."/>
            <person name="Adriaenssens E.M."/>
            <person name="Foster-Nyarko E."/>
            <person name="Jarju S."/>
            <person name="Secka A."/>
            <person name="Antonio M."/>
            <person name="Oren A."/>
            <person name="Chaudhuri R.R."/>
            <person name="La Ragione R."/>
            <person name="Hildebrand F."/>
            <person name="Pallen M.J."/>
        </authorList>
    </citation>
    <scope>NUCLEOTIDE SEQUENCE</scope>
    <source>
        <strain evidence="9">ChiBcec15-1070</strain>
    </source>
</reference>
<keyword evidence="2" id="KW-0285">Flavoprotein</keyword>
<dbReference type="GO" id="GO:0005524">
    <property type="term" value="F:ATP binding"/>
    <property type="evidence" value="ECO:0007669"/>
    <property type="project" value="UniProtKB-KW"/>
</dbReference>
<keyword evidence="5" id="KW-0547">Nucleotide-binding</keyword>
<keyword evidence="3" id="KW-0288">FMN</keyword>
<dbReference type="GO" id="GO:0008531">
    <property type="term" value="F:riboflavin kinase activity"/>
    <property type="evidence" value="ECO:0007669"/>
    <property type="project" value="UniProtKB-EC"/>
</dbReference>
<dbReference type="SUPFAM" id="SSF82114">
    <property type="entry name" value="Riboflavin kinase-like"/>
    <property type="match status" value="1"/>
</dbReference>
<name>A0A9D1QDY3_9BACT</name>
<dbReference type="SMART" id="SM00904">
    <property type="entry name" value="Flavokinase"/>
    <property type="match status" value="1"/>
</dbReference>
<dbReference type="GO" id="GO:0009398">
    <property type="term" value="P:FMN biosynthetic process"/>
    <property type="evidence" value="ECO:0007669"/>
    <property type="project" value="TreeGrafter"/>
</dbReference>
<comment type="caution">
    <text evidence="9">The sequence shown here is derived from an EMBL/GenBank/DDBJ whole genome shotgun (WGS) entry which is preliminary data.</text>
</comment>
<evidence type="ECO:0000256" key="1">
    <source>
        <dbReference type="ARBA" id="ARBA00012105"/>
    </source>
</evidence>
<proteinExistence type="predicted"/>
<evidence type="ECO:0000256" key="3">
    <source>
        <dbReference type="ARBA" id="ARBA00022643"/>
    </source>
</evidence>
<evidence type="ECO:0000256" key="2">
    <source>
        <dbReference type="ARBA" id="ARBA00022630"/>
    </source>
</evidence>
<evidence type="ECO:0000256" key="5">
    <source>
        <dbReference type="ARBA" id="ARBA00022741"/>
    </source>
</evidence>
<evidence type="ECO:0000313" key="10">
    <source>
        <dbReference type="Proteomes" id="UP000823926"/>
    </source>
</evidence>
<dbReference type="EC" id="2.7.1.26" evidence="1"/>
<evidence type="ECO:0000256" key="7">
    <source>
        <dbReference type="ARBA" id="ARBA00047880"/>
    </source>
</evidence>
<evidence type="ECO:0000256" key="4">
    <source>
        <dbReference type="ARBA" id="ARBA00022679"/>
    </source>
</evidence>
<dbReference type="InterPro" id="IPR023465">
    <property type="entry name" value="Riboflavin_kinase_dom_sf"/>
</dbReference>
<sequence length="129" mass="14618">MTIRGAVEAGRQLGRTLGFPTANVRLSPQVEPPRAGVWLARVTLPANGKPYWALVNVGHRPTVETRGEWKAEAWLLDFEGDLYGQVIDIELLRFLRTERKFDSLDALREAMLQDKQHAINIIANHEFTL</sequence>
<evidence type="ECO:0000313" key="9">
    <source>
        <dbReference type="EMBL" id="HIW10256.1"/>
    </source>
</evidence>
<reference evidence="9" key="2">
    <citation type="submission" date="2021-04" db="EMBL/GenBank/DDBJ databases">
        <authorList>
            <person name="Gilroy R."/>
        </authorList>
    </citation>
    <scope>NUCLEOTIDE SEQUENCE</scope>
    <source>
        <strain evidence="9">ChiBcec15-1070</strain>
    </source>
</reference>
<keyword evidence="9" id="KW-0418">Kinase</keyword>
<dbReference type="Proteomes" id="UP000823926">
    <property type="component" value="Unassembled WGS sequence"/>
</dbReference>
<gene>
    <name evidence="9" type="ORF">H9888_02025</name>
</gene>
<organism evidence="9 10">
    <name type="scientific">Candidatus Rikenella faecigallinarum</name>
    <dbReference type="NCBI Taxonomy" id="2838745"/>
    <lineage>
        <taxon>Bacteria</taxon>
        <taxon>Pseudomonadati</taxon>
        <taxon>Bacteroidota</taxon>
        <taxon>Bacteroidia</taxon>
        <taxon>Bacteroidales</taxon>
        <taxon>Rikenellaceae</taxon>
        <taxon>Rikenella</taxon>
    </lineage>
</organism>
<dbReference type="Pfam" id="PF01687">
    <property type="entry name" value="Flavokinase"/>
    <property type="match status" value="1"/>
</dbReference>
<dbReference type="Gene3D" id="2.40.30.30">
    <property type="entry name" value="Riboflavin kinase-like"/>
    <property type="match status" value="1"/>
</dbReference>
<feature type="domain" description="Riboflavin kinase" evidence="8">
    <location>
        <begin position="1"/>
        <end position="123"/>
    </location>
</feature>
<accession>A0A9D1QDY3</accession>
<keyword evidence="4" id="KW-0808">Transferase</keyword>
<evidence type="ECO:0000259" key="8">
    <source>
        <dbReference type="SMART" id="SM00904"/>
    </source>
</evidence>
<protein>
    <recommendedName>
        <fullName evidence="1">riboflavin kinase</fullName>
        <ecNumber evidence="1">2.7.1.26</ecNumber>
    </recommendedName>
</protein>
<dbReference type="PANTHER" id="PTHR22749">
    <property type="entry name" value="RIBOFLAVIN KINASE/FMN ADENYLYLTRANSFERASE"/>
    <property type="match status" value="1"/>
</dbReference>
<dbReference type="InterPro" id="IPR023468">
    <property type="entry name" value="Riboflavin_kinase"/>
</dbReference>
<comment type="catalytic activity">
    <reaction evidence="7">
        <text>riboflavin + ATP = FMN + ADP + H(+)</text>
        <dbReference type="Rhea" id="RHEA:14357"/>
        <dbReference type="ChEBI" id="CHEBI:15378"/>
        <dbReference type="ChEBI" id="CHEBI:30616"/>
        <dbReference type="ChEBI" id="CHEBI:57986"/>
        <dbReference type="ChEBI" id="CHEBI:58210"/>
        <dbReference type="ChEBI" id="CHEBI:456216"/>
        <dbReference type="EC" id="2.7.1.26"/>
    </reaction>
</comment>